<comment type="caution">
    <text evidence="2">The sequence shown here is derived from an EMBL/GenBank/DDBJ whole genome shotgun (WGS) entry which is preliminary data.</text>
</comment>
<name>A0ABQ7RXZ0_PICAN</name>
<reference evidence="2 3" key="1">
    <citation type="journal article" date="2021" name="G3 (Bethesda)">
        <title>Genomic diversity, chromosomal rearrangements, and interspecies hybridization in the ogataea polymorpha species complex.</title>
        <authorList>
            <person name="Hanson S.J."/>
            <person name="Cinneide E.O."/>
            <person name="Salzberg L.I."/>
            <person name="Wolfe K.H."/>
            <person name="McGowan J."/>
            <person name="Fitzpatrick D.A."/>
            <person name="Matlin K."/>
        </authorList>
    </citation>
    <scope>NUCLEOTIDE SEQUENCE [LARGE SCALE GENOMIC DNA]</scope>
    <source>
        <strain evidence="2">51-138</strain>
    </source>
</reference>
<protein>
    <submittedName>
        <fullName evidence="2">Uncharacterized protein</fullName>
    </submittedName>
</protein>
<feature type="region of interest" description="Disordered" evidence="1">
    <location>
        <begin position="1"/>
        <end position="22"/>
    </location>
</feature>
<sequence length="145" mass="16667">MEAPDPTKQNHGSASVTTEGGQIRIRKGQSYEDFLIQKNRFLQEGPIINELGTFMEIPIGVVNLCSVDSITRGQIVHSLERRYYLGHFEDCLNICDRLISKLELESSDKQERKQYEKLFKQLADIQERCLSKLTSTLTTDEERKS</sequence>
<dbReference type="Proteomes" id="UP001197328">
    <property type="component" value="Unassembled WGS sequence"/>
</dbReference>
<evidence type="ECO:0000256" key="1">
    <source>
        <dbReference type="SAM" id="MobiDB-lite"/>
    </source>
</evidence>
<dbReference type="EMBL" id="JAHLVD010000005">
    <property type="protein sequence ID" value="KAG7849979.1"/>
    <property type="molecule type" value="Genomic_DNA"/>
</dbReference>
<feature type="compositionally biased region" description="Polar residues" evidence="1">
    <location>
        <begin position="7"/>
        <end position="20"/>
    </location>
</feature>
<evidence type="ECO:0000313" key="2">
    <source>
        <dbReference type="EMBL" id="KAG7849979.1"/>
    </source>
</evidence>
<accession>A0ABQ7RXZ0</accession>
<evidence type="ECO:0000313" key="3">
    <source>
        <dbReference type="Proteomes" id="UP001197328"/>
    </source>
</evidence>
<keyword evidence="3" id="KW-1185">Reference proteome</keyword>
<gene>
    <name evidence="2" type="ORF">KL940_002347</name>
</gene>
<proteinExistence type="predicted"/>
<organism evidence="2 3">
    <name type="scientific">Pichia angusta</name>
    <name type="common">Yeast</name>
    <name type="synonym">Hansenula polymorpha</name>
    <dbReference type="NCBI Taxonomy" id="870730"/>
    <lineage>
        <taxon>Eukaryota</taxon>
        <taxon>Fungi</taxon>
        <taxon>Dikarya</taxon>
        <taxon>Ascomycota</taxon>
        <taxon>Saccharomycotina</taxon>
        <taxon>Pichiomycetes</taxon>
        <taxon>Pichiales</taxon>
        <taxon>Pichiaceae</taxon>
        <taxon>Ogataea</taxon>
    </lineage>
</organism>